<keyword evidence="1" id="KW-0677">Repeat</keyword>
<evidence type="ECO:0000256" key="3">
    <source>
        <dbReference type="SAM" id="MobiDB-lite"/>
    </source>
</evidence>
<dbReference type="InterPro" id="IPR000408">
    <property type="entry name" value="Reg_chr_condens"/>
</dbReference>
<evidence type="ECO:0000256" key="2">
    <source>
        <dbReference type="PROSITE-ProRule" id="PRU00235"/>
    </source>
</evidence>
<keyword evidence="5" id="KW-1185">Reference proteome</keyword>
<dbReference type="SUPFAM" id="SSF50985">
    <property type="entry name" value="RCC1/BLIP-II"/>
    <property type="match status" value="1"/>
</dbReference>
<evidence type="ECO:0000256" key="1">
    <source>
        <dbReference type="ARBA" id="ARBA00022737"/>
    </source>
</evidence>
<dbReference type="InterPro" id="IPR009091">
    <property type="entry name" value="RCC1/BLIP-II"/>
</dbReference>
<proteinExistence type="predicted"/>
<feature type="region of interest" description="Disordered" evidence="3">
    <location>
        <begin position="1"/>
        <end position="24"/>
    </location>
</feature>
<dbReference type="Gene3D" id="2.130.10.30">
    <property type="entry name" value="Regulator of chromosome condensation 1/beta-lactamase-inhibitor protein II"/>
    <property type="match status" value="1"/>
</dbReference>
<dbReference type="EMBL" id="CAJZBQ010000039">
    <property type="protein sequence ID" value="CAG9325622.1"/>
    <property type="molecule type" value="Genomic_DNA"/>
</dbReference>
<protein>
    <submittedName>
        <fullName evidence="4">Uncharacterized protein</fullName>
    </submittedName>
</protein>
<name>A0AAU9JN04_9CILI</name>
<evidence type="ECO:0000313" key="5">
    <source>
        <dbReference type="Proteomes" id="UP001162131"/>
    </source>
</evidence>
<sequence length="122" mass="13339">MPGHNKPPGKKLFTPKRIEKTGDNQDFNEDVIYVSTGPSHCGFITSSGDVYTFGKNDYLQLGHTSNFTLGPMKVPSIPPMKQIECGELHTVALSESERSTHGAMQALKIHYARSLNGAHAIL</sequence>
<reference evidence="4" key="1">
    <citation type="submission" date="2021-09" db="EMBL/GenBank/DDBJ databases">
        <authorList>
            <consortium name="AG Swart"/>
            <person name="Singh M."/>
            <person name="Singh A."/>
            <person name="Seah K."/>
            <person name="Emmerich C."/>
        </authorList>
    </citation>
    <scope>NUCLEOTIDE SEQUENCE</scope>
    <source>
        <strain evidence="4">ATCC30299</strain>
    </source>
</reference>
<feature type="repeat" description="RCC1" evidence="2">
    <location>
        <begin position="48"/>
        <end position="96"/>
    </location>
</feature>
<organism evidence="4 5">
    <name type="scientific">Blepharisma stoltei</name>
    <dbReference type="NCBI Taxonomy" id="1481888"/>
    <lineage>
        <taxon>Eukaryota</taxon>
        <taxon>Sar</taxon>
        <taxon>Alveolata</taxon>
        <taxon>Ciliophora</taxon>
        <taxon>Postciliodesmatophora</taxon>
        <taxon>Heterotrichea</taxon>
        <taxon>Heterotrichida</taxon>
        <taxon>Blepharismidae</taxon>
        <taxon>Blepharisma</taxon>
    </lineage>
</organism>
<evidence type="ECO:0000313" key="4">
    <source>
        <dbReference type="EMBL" id="CAG9325622.1"/>
    </source>
</evidence>
<accession>A0AAU9JN04</accession>
<dbReference type="PROSITE" id="PS50012">
    <property type="entry name" value="RCC1_3"/>
    <property type="match status" value="1"/>
</dbReference>
<dbReference type="Proteomes" id="UP001162131">
    <property type="component" value="Unassembled WGS sequence"/>
</dbReference>
<comment type="caution">
    <text evidence="4">The sequence shown here is derived from an EMBL/GenBank/DDBJ whole genome shotgun (WGS) entry which is preliminary data.</text>
</comment>
<dbReference type="InterPro" id="IPR051625">
    <property type="entry name" value="Signaling_Regulatory_Domain"/>
</dbReference>
<dbReference type="PANTHER" id="PTHR22872">
    <property type="entry name" value="BTK-BINDING PROTEIN-RELATED"/>
    <property type="match status" value="1"/>
</dbReference>
<dbReference type="Pfam" id="PF00415">
    <property type="entry name" value="RCC1"/>
    <property type="match status" value="1"/>
</dbReference>
<dbReference type="AlphaFoldDB" id="A0AAU9JN04"/>
<gene>
    <name evidence="4" type="ORF">BSTOLATCC_MIC39810</name>
</gene>